<organism evidence="4 5">
    <name type="scientific">Blepharisma stoltei</name>
    <dbReference type="NCBI Taxonomy" id="1481888"/>
    <lineage>
        <taxon>Eukaryota</taxon>
        <taxon>Sar</taxon>
        <taxon>Alveolata</taxon>
        <taxon>Ciliophora</taxon>
        <taxon>Postciliodesmatophora</taxon>
        <taxon>Heterotrichea</taxon>
        <taxon>Heterotrichida</taxon>
        <taxon>Blepharismidae</taxon>
        <taxon>Blepharisma</taxon>
    </lineage>
</organism>
<dbReference type="AlphaFoldDB" id="A0AAU9JS05"/>
<proteinExistence type="inferred from homology"/>
<dbReference type="InterPro" id="IPR014756">
    <property type="entry name" value="Ig_E-set"/>
</dbReference>
<evidence type="ECO:0008006" key="6">
    <source>
        <dbReference type="Google" id="ProtNLM"/>
    </source>
</evidence>
<name>A0AAU9JS05_9CILI</name>
<dbReference type="Gene3D" id="2.60.40.640">
    <property type="match status" value="2"/>
</dbReference>
<evidence type="ECO:0000256" key="2">
    <source>
        <dbReference type="ARBA" id="ARBA00022448"/>
    </source>
</evidence>
<gene>
    <name evidence="4" type="ORF">BSTOLATCC_MIC44486</name>
</gene>
<evidence type="ECO:0000256" key="1">
    <source>
        <dbReference type="ARBA" id="ARBA00009100"/>
    </source>
</evidence>
<comment type="similarity">
    <text evidence="1">Belongs to the VPS26 family.</text>
</comment>
<dbReference type="GO" id="GO:0006886">
    <property type="term" value="P:intracellular protein transport"/>
    <property type="evidence" value="ECO:0007669"/>
    <property type="project" value="InterPro"/>
</dbReference>
<evidence type="ECO:0000313" key="5">
    <source>
        <dbReference type="Proteomes" id="UP001162131"/>
    </source>
</evidence>
<accession>A0AAU9JS05</accession>
<evidence type="ECO:0000313" key="4">
    <source>
        <dbReference type="EMBL" id="CAG9327860.1"/>
    </source>
</evidence>
<protein>
    <recommendedName>
        <fullName evidence="6">Vacuolar protein sorting-associated protein 26</fullName>
    </recommendedName>
</protein>
<keyword evidence="2" id="KW-0813">Transport</keyword>
<keyword evidence="3" id="KW-0653">Protein transport</keyword>
<dbReference type="GO" id="GO:0030904">
    <property type="term" value="C:retromer complex"/>
    <property type="evidence" value="ECO:0007669"/>
    <property type="project" value="UniProtKB-ARBA"/>
</dbReference>
<dbReference type="FunFam" id="2.60.40.640:FF:000015">
    <property type="entry name" value="Vacuolar protein sorting-associated protein 26"/>
    <property type="match status" value="1"/>
</dbReference>
<dbReference type="PANTHER" id="PTHR12233">
    <property type="entry name" value="VACUOLAR PROTEIN SORTING 26 RELATED"/>
    <property type="match status" value="1"/>
</dbReference>
<keyword evidence="5" id="KW-1185">Reference proteome</keyword>
<evidence type="ECO:0000256" key="3">
    <source>
        <dbReference type="ARBA" id="ARBA00022927"/>
    </source>
</evidence>
<dbReference type="SUPFAM" id="SSF81296">
    <property type="entry name" value="E set domains"/>
    <property type="match status" value="1"/>
</dbReference>
<comment type="caution">
    <text evidence="4">The sequence shown here is derived from an EMBL/GenBank/DDBJ whole genome shotgun (WGS) entry which is preliminary data.</text>
</comment>
<dbReference type="Pfam" id="PF03643">
    <property type="entry name" value="Vps26"/>
    <property type="match status" value="1"/>
</dbReference>
<sequence length="294" mass="34012">MFGKKAEVVLELDNLEGRKTATFKESSGKEVSLPVYTGNEDISGRLVVNMKRGKKIEHQGIKVELIGRIDITYERNQTSDFVSMSRELEPPGTINESATIPFSFNKVDKQFETYQGRFCKVRYIIKTTILRKNFSSNIVNEQEISVLNTTNEAEDSTSIKMEVGIEECLHIEFEYNKHKYHLKDCILGKVNFLLVRIRIKYMEIAIIRRETIGAGAQATNENETVAKYEVMDGAPVRGEFIPIRVFLGAFDLTPTYYNVNNKFSVRHFLNLVLVDEEDRRYFKQQEIVLWRKDL</sequence>
<dbReference type="InterPro" id="IPR028934">
    <property type="entry name" value="Vps26-related"/>
</dbReference>
<dbReference type="EMBL" id="CAJZBQ010000044">
    <property type="protein sequence ID" value="CAG9327860.1"/>
    <property type="molecule type" value="Genomic_DNA"/>
</dbReference>
<reference evidence="4" key="1">
    <citation type="submission" date="2021-09" db="EMBL/GenBank/DDBJ databases">
        <authorList>
            <consortium name="AG Swart"/>
            <person name="Singh M."/>
            <person name="Singh A."/>
            <person name="Seah K."/>
            <person name="Emmerich C."/>
        </authorList>
    </citation>
    <scope>NUCLEOTIDE SEQUENCE</scope>
    <source>
        <strain evidence="4">ATCC30299</strain>
    </source>
</reference>
<dbReference type="InterPro" id="IPR014752">
    <property type="entry name" value="Arrestin-like_C"/>
</dbReference>
<dbReference type="Proteomes" id="UP001162131">
    <property type="component" value="Unassembled WGS sequence"/>
</dbReference>